<dbReference type="RefSeq" id="YP_009188280.1">
    <property type="nucleotide sequence ID" value="NC_028663.1"/>
</dbReference>
<sequence>MDDERYIVYRDLFPKHVAVDWEAVLMYVNATLNDPTGYCHCISDGGPPSYMSKWRRGSAAPPSFTMARKEFEAWAGHECQNMDVYVSYFAPADTFGRHNDQENVLIIGVKGRTSYRFDTNACETCLADIVTINPGDALYIPKGMYHEASPKSPRAIFSYRVDVKT</sequence>
<dbReference type="GeneID" id="26516738"/>
<feature type="domain" description="JmjC" evidence="1">
    <location>
        <begin position="86"/>
        <end position="159"/>
    </location>
</feature>
<organism evidence="2 3">
    <name type="scientific">Cyanophage P-TIM40</name>
    <dbReference type="NCBI Taxonomy" id="1589733"/>
    <lineage>
        <taxon>Viruses</taxon>
        <taxon>Duplodnaviria</taxon>
        <taxon>Heunggongvirae</taxon>
        <taxon>Uroviricota</taxon>
        <taxon>Caudoviricetes</taxon>
        <taxon>Pantevenvirales</taxon>
        <taxon>Kyanoviridae</taxon>
        <taxon>Libanvirus</taxon>
        <taxon>Libanvirus ptim40</taxon>
    </lineage>
</organism>
<accession>A0A0C5AMY3</accession>
<keyword evidence="3" id="KW-1185">Reference proteome</keyword>
<dbReference type="Gene3D" id="2.60.120.650">
    <property type="entry name" value="Cupin"/>
    <property type="match status" value="1"/>
</dbReference>
<dbReference type="EMBL" id="KP211958">
    <property type="protein sequence ID" value="AJK27620.1"/>
    <property type="molecule type" value="Genomic_DNA"/>
</dbReference>
<dbReference type="CDD" id="cd02208">
    <property type="entry name" value="cupin_RmlC-like"/>
    <property type="match status" value="1"/>
</dbReference>
<name>A0A0C5AMY3_9CAUD</name>
<evidence type="ECO:0000259" key="1">
    <source>
        <dbReference type="Pfam" id="PF08007"/>
    </source>
</evidence>
<dbReference type="Pfam" id="PF08007">
    <property type="entry name" value="JmjC_2"/>
    <property type="match status" value="1"/>
</dbReference>
<dbReference type="SUPFAM" id="SSF51197">
    <property type="entry name" value="Clavaminate synthase-like"/>
    <property type="match status" value="1"/>
</dbReference>
<evidence type="ECO:0000313" key="3">
    <source>
        <dbReference type="Proteomes" id="UP000032135"/>
    </source>
</evidence>
<reference evidence="2 3" key="1">
    <citation type="submission" date="2014-11" db="EMBL/GenBank/DDBJ databases">
        <authorList>
            <person name="Fedida A."/>
            <person name="Lindell D."/>
        </authorList>
    </citation>
    <scope>NUCLEOTIDE SEQUENCE [LARGE SCALE GENOMIC DNA]</scope>
</reference>
<dbReference type="KEGG" id="vg:26516738"/>
<evidence type="ECO:0000313" key="2">
    <source>
        <dbReference type="EMBL" id="AJK27620.1"/>
    </source>
</evidence>
<dbReference type="OrthoDB" id="38559at10239"/>
<gene>
    <name evidence="2" type="ORF">PTIM40_207</name>
</gene>
<dbReference type="InterPro" id="IPR003347">
    <property type="entry name" value="JmjC_dom"/>
</dbReference>
<protein>
    <recommendedName>
        <fullName evidence="1">JmjC domain-containing protein</fullName>
    </recommendedName>
</protein>
<proteinExistence type="predicted"/>
<dbReference type="Proteomes" id="UP000032135">
    <property type="component" value="Segment"/>
</dbReference>